<organism evidence="12 13">
    <name type="scientific">Pseudoalteromonas denitrificans DSM 6059</name>
    <dbReference type="NCBI Taxonomy" id="1123010"/>
    <lineage>
        <taxon>Bacteria</taxon>
        <taxon>Pseudomonadati</taxon>
        <taxon>Pseudomonadota</taxon>
        <taxon>Gammaproteobacteria</taxon>
        <taxon>Alteromonadales</taxon>
        <taxon>Pseudoalteromonadaceae</taxon>
        <taxon>Pseudoalteromonas</taxon>
    </lineage>
</organism>
<evidence type="ECO:0000313" key="13">
    <source>
        <dbReference type="Proteomes" id="UP000198862"/>
    </source>
</evidence>
<feature type="binding site" evidence="10">
    <location>
        <position position="74"/>
    </location>
    <ligand>
        <name>Mn(2+)</name>
        <dbReference type="ChEBI" id="CHEBI:29035"/>
        <label>1</label>
    </ligand>
</feature>
<feature type="binding site" evidence="10">
    <location>
        <position position="248"/>
    </location>
    <ligand>
        <name>Mn(2+)</name>
        <dbReference type="ChEBI" id="CHEBI:29035"/>
        <label>2</label>
    </ligand>
</feature>
<keyword evidence="13" id="KW-1185">Reference proteome</keyword>
<keyword evidence="1 11" id="KW-0436">Ligase</keyword>
<name>A0A1I1SX47_9GAMM</name>
<feature type="binding site" evidence="9">
    <location>
        <begin position="140"/>
        <end position="144"/>
    </location>
    <ligand>
        <name>GMP</name>
        <dbReference type="ChEBI" id="CHEBI:58115"/>
    </ligand>
</feature>
<dbReference type="SUPFAM" id="SSF103365">
    <property type="entry name" value="Hypothetical protein PH1602"/>
    <property type="match status" value="1"/>
</dbReference>
<evidence type="ECO:0000256" key="4">
    <source>
        <dbReference type="ARBA" id="ARBA00022800"/>
    </source>
</evidence>
<evidence type="ECO:0000256" key="7">
    <source>
        <dbReference type="ARBA" id="ARBA00047746"/>
    </source>
</evidence>
<dbReference type="PANTHER" id="PTHR11118">
    <property type="entry name" value="RNA-SPLICING LIGASE RTCB HOMOLOG"/>
    <property type="match status" value="1"/>
</dbReference>
<feature type="binding site" evidence="10">
    <location>
        <position position="141"/>
    </location>
    <ligand>
        <name>Mn(2+)</name>
        <dbReference type="ChEBI" id="CHEBI:29035"/>
        <label>1</label>
    </ligand>
</feature>
<dbReference type="GO" id="GO:0006396">
    <property type="term" value="P:RNA processing"/>
    <property type="evidence" value="ECO:0007669"/>
    <property type="project" value="InterPro"/>
</dbReference>
<evidence type="ECO:0000256" key="11">
    <source>
        <dbReference type="RuleBase" id="RU371113"/>
    </source>
</evidence>
<keyword evidence="5 9" id="KW-0342">GTP-binding</keyword>
<dbReference type="InterPro" id="IPR017510">
    <property type="entry name" value="RtcB2"/>
</dbReference>
<proteinExistence type="inferred from homology"/>
<keyword evidence="4" id="KW-0692">RNA repair</keyword>
<feature type="binding site" evidence="9">
    <location>
        <position position="394"/>
    </location>
    <ligand>
        <name>GMP</name>
        <dbReference type="ChEBI" id="CHEBI:58115"/>
    </ligand>
</feature>
<gene>
    <name evidence="11" type="primary">rtcB</name>
    <name evidence="12" type="ORF">SAMN02745724_04713</name>
</gene>
<evidence type="ECO:0000256" key="10">
    <source>
        <dbReference type="PIRSR" id="PIRSR601233-3"/>
    </source>
</evidence>
<dbReference type="NCBIfam" id="TIGR03073">
    <property type="entry name" value="release_rtcB"/>
    <property type="match status" value="1"/>
</dbReference>
<comment type="cofactor">
    <cofactor evidence="10 11">
        <name>Mn(2+)</name>
        <dbReference type="ChEBI" id="CHEBI:29035"/>
    </cofactor>
    <text evidence="10 11">Binds 2 manganese ions per subunit.</text>
</comment>
<dbReference type="PANTHER" id="PTHR11118:SF1">
    <property type="entry name" value="RNA-SPLICING LIGASE RTCB HOMOLOG"/>
    <property type="match status" value="1"/>
</dbReference>
<dbReference type="STRING" id="1123010.SAMN02745724_04713"/>
<dbReference type="GO" id="GO:0005525">
    <property type="term" value="F:GTP binding"/>
    <property type="evidence" value="ECO:0007669"/>
    <property type="project" value="UniProtKB-KW"/>
</dbReference>
<dbReference type="InterPro" id="IPR001233">
    <property type="entry name" value="RtcB"/>
</dbReference>
<feature type="binding site" evidence="9">
    <location>
        <begin position="316"/>
        <end position="319"/>
    </location>
    <ligand>
        <name>GMP</name>
        <dbReference type="ChEBI" id="CHEBI:58115"/>
    </ligand>
</feature>
<protein>
    <recommendedName>
        <fullName evidence="11">tRNA-splicing ligase RtcB</fullName>
        <ecNumber evidence="11">6.5.1.-</ecNumber>
    </recommendedName>
</protein>
<dbReference type="GO" id="GO:0170057">
    <property type="term" value="F:RNA ligase (GTP) activity"/>
    <property type="evidence" value="ECO:0007669"/>
    <property type="project" value="UniProtKB-EC"/>
</dbReference>
<feature type="active site" description="GMP-histidine intermediate" evidence="8">
    <location>
        <position position="316"/>
    </location>
</feature>
<evidence type="ECO:0000256" key="3">
    <source>
        <dbReference type="ARBA" id="ARBA00022741"/>
    </source>
</evidence>
<evidence type="ECO:0000256" key="9">
    <source>
        <dbReference type="PIRSR" id="PIRSR601233-2"/>
    </source>
</evidence>
<feature type="binding site" evidence="9">
    <location>
        <position position="286"/>
    </location>
    <ligand>
        <name>GMP</name>
        <dbReference type="ChEBI" id="CHEBI:58115"/>
    </ligand>
</feature>
<keyword evidence="3 9" id="KW-0547">Nucleotide-binding</keyword>
<evidence type="ECO:0000256" key="2">
    <source>
        <dbReference type="ARBA" id="ARBA00022723"/>
    </source>
</evidence>
<accession>A0A1I1SX47</accession>
<dbReference type="Proteomes" id="UP000198862">
    <property type="component" value="Unassembled WGS sequence"/>
</dbReference>
<keyword evidence="2 10" id="KW-0479">Metal-binding</keyword>
<dbReference type="EC" id="6.5.1.-" evidence="11"/>
<sequence>MGKSVQKITENVSLIASKETWIEGLAIDQLIKTSELSGMHSVAGMPDLHPGRGYPIGAAFFTTNKIYPALVGNDIGCGMSLWQTSAKVSKVNLDKLAKKFEHVELPLDGSWSEIIENRKADKGITTDNYDRALGTIGGGNHFAEFQTIDEVYDQIALDELGLNKKHLQLLVHSGSRGLGQSILVEHITKHNHDGLVTDTEKTDDNDFQDYMTKHDEAVRWAELNRELIAKRFLEAIRANGDCALDINHNLVSSKNIDGCDGWLHRKGATPSDKGYVVIPGSRGDYSYLVKPITLNEKLSNSETSDNLNTSLFSLAHGAGRKWKRGECHGRLGHKYKREDLYRTALGSRVVCGNKELLYDEAPQAYKKCETVISDMVDAGLIEVVAKLRPVLTFKTNGDCSS</sequence>
<dbReference type="OrthoDB" id="9802323at2"/>
<dbReference type="InterPro" id="IPR036025">
    <property type="entry name" value="RtcB-like_sf"/>
</dbReference>
<evidence type="ECO:0000256" key="5">
    <source>
        <dbReference type="ARBA" id="ARBA00023134"/>
    </source>
</evidence>
<reference evidence="12 13" key="1">
    <citation type="submission" date="2016-10" db="EMBL/GenBank/DDBJ databases">
        <authorList>
            <person name="de Groot N.N."/>
        </authorList>
    </citation>
    <scope>NUCLEOTIDE SEQUENCE [LARGE SCALE GENOMIC DNA]</scope>
    <source>
        <strain evidence="12 13">DSM 6059</strain>
    </source>
</reference>
<evidence type="ECO:0000256" key="1">
    <source>
        <dbReference type="ARBA" id="ARBA00022598"/>
    </source>
</evidence>
<evidence type="ECO:0000256" key="8">
    <source>
        <dbReference type="PIRSR" id="PIRSR601233-1"/>
    </source>
</evidence>
<dbReference type="EMBL" id="FOLO01000064">
    <property type="protein sequence ID" value="SFD50976.1"/>
    <property type="molecule type" value="Genomic_DNA"/>
</dbReference>
<evidence type="ECO:0000256" key="6">
    <source>
        <dbReference type="ARBA" id="ARBA00023211"/>
    </source>
</evidence>
<comment type="catalytic activity">
    <reaction evidence="7">
        <text>a 3'-end 3'-phospho-ribonucleotide-RNA + a 5'-end dephospho-ribonucleoside-RNA + GTP = a ribonucleotidyl-ribonucleotide-RNA + GMP + diphosphate</text>
        <dbReference type="Rhea" id="RHEA:68076"/>
        <dbReference type="Rhea" id="RHEA-COMP:10463"/>
        <dbReference type="Rhea" id="RHEA-COMP:13936"/>
        <dbReference type="Rhea" id="RHEA-COMP:17355"/>
        <dbReference type="ChEBI" id="CHEBI:33019"/>
        <dbReference type="ChEBI" id="CHEBI:37565"/>
        <dbReference type="ChEBI" id="CHEBI:58115"/>
        <dbReference type="ChEBI" id="CHEBI:83062"/>
        <dbReference type="ChEBI" id="CHEBI:138284"/>
        <dbReference type="ChEBI" id="CHEBI:173118"/>
        <dbReference type="EC" id="6.5.1.8"/>
    </reaction>
</comment>
<feature type="binding site" evidence="10">
    <location>
        <position position="172"/>
    </location>
    <ligand>
        <name>Mn(2+)</name>
        <dbReference type="ChEBI" id="CHEBI:29035"/>
        <label>2</label>
    </ligand>
</feature>
<evidence type="ECO:0000313" key="12">
    <source>
        <dbReference type="EMBL" id="SFD50976.1"/>
    </source>
</evidence>
<comment type="subunit">
    <text evidence="11">Monomer.</text>
</comment>
<dbReference type="Pfam" id="PF01139">
    <property type="entry name" value="RtcB"/>
    <property type="match status" value="2"/>
</dbReference>
<dbReference type="RefSeq" id="WP_091990577.1">
    <property type="nucleotide sequence ID" value="NZ_FOLO01000064.1"/>
</dbReference>
<feature type="binding site" evidence="9">
    <location>
        <begin position="248"/>
        <end position="249"/>
    </location>
    <ligand>
        <name>GMP</name>
        <dbReference type="ChEBI" id="CHEBI:58115"/>
    </ligand>
</feature>
<keyword evidence="6 10" id="KW-0464">Manganese</keyword>
<dbReference type="Gene3D" id="3.90.1860.10">
    <property type="entry name" value="tRNA-splicing ligase RtcB"/>
    <property type="match status" value="1"/>
</dbReference>
<comment type="similarity">
    <text evidence="11">Belongs to the RtcB family.</text>
</comment>
<dbReference type="AlphaFoldDB" id="A0A1I1SX47"/>
<dbReference type="NCBIfam" id="NF007153">
    <property type="entry name" value="PRK09588.1"/>
    <property type="match status" value="1"/>
</dbReference>
<dbReference type="GO" id="GO:0046872">
    <property type="term" value="F:metal ion binding"/>
    <property type="evidence" value="ECO:0007669"/>
    <property type="project" value="UniProtKB-UniRule"/>
</dbReference>
<dbReference type="GO" id="GO:0042245">
    <property type="term" value="P:RNA repair"/>
    <property type="evidence" value="ECO:0007669"/>
    <property type="project" value="UniProtKB-KW"/>
</dbReference>
<dbReference type="GO" id="GO:0003972">
    <property type="term" value="F:RNA ligase (ATP) activity"/>
    <property type="evidence" value="ECO:0007669"/>
    <property type="project" value="TreeGrafter"/>
</dbReference>